<evidence type="ECO:0000256" key="1">
    <source>
        <dbReference type="SAM" id="MobiDB-lite"/>
    </source>
</evidence>
<keyword evidence="4" id="KW-1185">Reference proteome</keyword>
<evidence type="ECO:0000313" key="4">
    <source>
        <dbReference type="Proteomes" id="UP000241769"/>
    </source>
</evidence>
<dbReference type="AlphaFoldDB" id="A0A2P6N244"/>
<feature type="transmembrane region" description="Helical" evidence="2">
    <location>
        <begin position="38"/>
        <end position="64"/>
    </location>
</feature>
<dbReference type="EMBL" id="MDYQ01000244">
    <property type="protein sequence ID" value="PRP78038.1"/>
    <property type="molecule type" value="Genomic_DNA"/>
</dbReference>
<keyword evidence="2" id="KW-0812">Transmembrane</keyword>
<dbReference type="InParanoid" id="A0A2P6N244"/>
<sequence length="321" mass="36876">MEDATTPLLQNTGNTPNDGQLSRSEREKVRSHLLNRTYLLWVIFSFLWFISSAAGILLIILSIIKNDAVLGLFAIGPLVITALLSLPLIYIVRRTKERRIAIKKMFSDGVHHLSWNISPHEREVACELQWAPWRIACLKSGLICALLVVSLIVLITLPFGGELKNILVSVFLGFLTFLFLIFFWSHYGPLLWDRYRWYNSTVHCCVLSKDMFYCDGKMYQLRPLNLPATYNLYHLLFADIVMEMYQGNVYEMLQIRIKRNNRVVRLLRMPVPPQLRDQIVAAKHLFRRDYVVLDPAGLISSPISAGLSDSQQRRATLALVV</sequence>
<reference evidence="3 4" key="1">
    <citation type="journal article" date="2018" name="Genome Biol. Evol.">
        <title>Multiple Roots of Fruiting Body Formation in Amoebozoa.</title>
        <authorList>
            <person name="Hillmann F."/>
            <person name="Forbes G."/>
            <person name="Novohradska S."/>
            <person name="Ferling I."/>
            <person name="Riege K."/>
            <person name="Groth M."/>
            <person name="Westermann M."/>
            <person name="Marz M."/>
            <person name="Spaller T."/>
            <person name="Winckler T."/>
            <person name="Schaap P."/>
            <person name="Glockner G."/>
        </authorList>
    </citation>
    <scope>NUCLEOTIDE SEQUENCE [LARGE SCALE GENOMIC DNA]</scope>
    <source>
        <strain evidence="3 4">Jena</strain>
    </source>
</reference>
<evidence type="ECO:0000313" key="3">
    <source>
        <dbReference type="EMBL" id="PRP78038.1"/>
    </source>
</evidence>
<keyword evidence="2" id="KW-0472">Membrane</keyword>
<keyword evidence="2" id="KW-1133">Transmembrane helix</keyword>
<protein>
    <recommendedName>
        <fullName evidence="5">Transmembrane protein</fullName>
    </recommendedName>
</protein>
<gene>
    <name evidence="3" type="ORF">PROFUN_13768</name>
</gene>
<comment type="caution">
    <text evidence="3">The sequence shown here is derived from an EMBL/GenBank/DDBJ whole genome shotgun (WGS) entry which is preliminary data.</text>
</comment>
<accession>A0A2P6N244</accession>
<evidence type="ECO:0008006" key="5">
    <source>
        <dbReference type="Google" id="ProtNLM"/>
    </source>
</evidence>
<feature type="compositionally biased region" description="Polar residues" evidence="1">
    <location>
        <begin position="7"/>
        <end position="22"/>
    </location>
</feature>
<feature type="transmembrane region" description="Helical" evidence="2">
    <location>
        <begin position="70"/>
        <end position="92"/>
    </location>
</feature>
<organism evidence="3 4">
    <name type="scientific">Planoprotostelium fungivorum</name>
    <dbReference type="NCBI Taxonomy" id="1890364"/>
    <lineage>
        <taxon>Eukaryota</taxon>
        <taxon>Amoebozoa</taxon>
        <taxon>Evosea</taxon>
        <taxon>Variosea</taxon>
        <taxon>Cavosteliida</taxon>
        <taxon>Cavosteliaceae</taxon>
        <taxon>Planoprotostelium</taxon>
    </lineage>
</organism>
<evidence type="ECO:0000256" key="2">
    <source>
        <dbReference type="SAM" id="Phobius"/>
    </source>
</evidence>
<name>A0A2P6N244_9EUKA</name>
<proteinExistence type="predicted"/>
<feature type="transmembrane region" description="Helical" evidence="2">
    <location>
        <begin position="166"/>
        <end position="187"/>
    </location>
</feature>
<feature type="region of interest" description="Disordered" evidence="1">
    <location>
        <begin position="1"/>
        <end position="23"/>
    </location>
</feature>
<feature type="transmembrane region" description="Helical" evidence="2">
    <location>
        <begin position="142"/>
        <end position="160"/>
    </location>
</feature>
<dbReference type="Proteomes" id="UP000241769">
    <property type="component" value="Unassembled WGS sequence"/>
</dbReference>